<keyword evidence="3" id="KW-0378">Hydrolase</keyword>
<dbReference type="InterPro" id="IPR029058">
    <property type="entry name" value="AB_hydrolase_fold"/>
</dbReference>
<organism evidence="3 4">
    <name type="scientific">Diplodia corticola</name>
    <dbReference type="NCBI Taxonomy" id="236234"/>
    <lineage>
        <taxon>Eukaryota</taxon>
        <taxon>Fungi</taxon>
        <taxon>Dikarya</taxon>
        <taxon>Ascomycota</taxon>
        <taxon>Pezizomycotina</taxon>
        <taxon>Dothideomycetes</taxon>
        <taxon>Dothideomycetes incertae sedis</taxon>
        <taxon>Botryosphaeriales</taxon>
        <taxon>Botryosphaeriaceae</taxon>
        <taxon>Diplodia</taxon>
    </lineage>
</organism>
<dbReference type="Gene3D" id="3.40.50.1820">
    <property type="entry name" value="alpha/beta hydrolase"/>
    <property type="match status" value="1"/>
</dbReference>
<dbReference type="EMBL" id="MNUE01000033">
    <property type="protein sequence ID" value="OJD33093.1"/>
    <property type="molecule type" value="Genomic_DNA"/>
</dbReference>
<proteinExistence type="predicted"/>
<evidence type="ECO:0000259" key="2">
    <source>
        <dbReference type="Pfam" id="PF07859"/>
    </source>
</evidence>
<feature type="compositionally biased region" description="Acidic residues" evidence="1">
    <location>
        <begin position="377"/>
        <end position="387"/>
    </location>
</feature>
<dbReference type="GeneID" id="31014820"/>
<evidence type="ECO:0000313" key="3">
    <source>
        <dbReference type="EMBL" id="OJD33093.1"/>
    </source>
</evidence>
<accession>A0A1J9S083</accession>
<name>A0A1J9S083_9PEZI</name>
<evidence type="ECO:0000256" key="1">
    <source>
        <dbReference type="SAM" id="MobiDB-lite"/>
    </source>
</evidence>
<evidence type="ECO:0000313" key="4">
    <source>
        <dbReference type="Proteomes" id="UP000183809"/>
    </source>
</evidence>
<dbReference type="InterPro" id="IPR013094">
    <property type="entry name" value="AB_hydrolase_3"/>
</dbReference>
<dbReference type="STRING" id="236234.A0A1J9S083"/>
<feature type="compositionally biased region" description="Low complexity" evidence="1">
    <location>
        <begin position="412"/>
        <end position="422"/>
    </location>
</feature>
<dbReference type="RefSeq" id="XP_020129353.1">
    <property type="nucleotide sequence ID" value="XM_020274559.1"/>
</dbReference>
<sequence>MAKSEPPTSRAPRPRWALHVQAQFWRVLMGIGMMLHRMASPRPPKPSFTRTVPTTVSPIKGEFKLQFYVPEDYSLQKRMREKRFPVVVNFHGGGFTLGQATDDARWCATVVREVGAVVVSVDYRRAPEYAFPTAVEDGVDAILYLAEHAESLLIDIERVAVSGFSSGGNMSLTVPLRLQGEVVPEPADAETPFGMSPAPGSTDNIPQKALSRGRTLVNVRRELRLKAIVAWYPSTDYTVTREQRRMTCVRKDQELPAVFTQLFDESYLSPPTMDMSNPYLSPGRAPDAMMAGLPEDVILFTCEWDMLLAEGERLRDRLRELGKNVVYTMVPGVPHGWDKAPNPLRPTPGVQAHYLSACKELRRVFHEELPEGAIERDLEEDEDDEVEVASGSGSGPSRLSHTFGRSSHTFGRTSMSHTSNSHSRSRRRSVVN</sequence>
<comment type="caution">
    <text evidence="3">The sequence shown here is derived from an EMBL/GenBank/DDBJ whole genome shotgun (WGS) entry which is preliminary data.</text>
</comment>
<dbReference type="GO" id="GO:0004806">
    <property type="term" value="F:triacylglycerol lipase activity"/>
    <property type="evidence" value="ECO:0007669"/>
    <property type="project" value="TreeGrafter"/>
</dbReference>
<dbReference type="GO" id="GO:0019433">
    <property type="term" value="P:triglyceride catabolic process"/>
    <property type="evidence" value="ECO:0007669"/>
    <property type="project" value="TreeGrafter"/>
</dbReference>
<dbReference type="SUPFAM" id="SSF53474">
    <property type="entry name" value="alpha/beta-Hydrolases"/>
    <property type="match status" value="1"/>
</dbReference>
<feature type="domain" description="Alpha/beta hydrolase fold-3" evidence="2">
    <location>
        <begin position="87"/>
        <end position="337"/>
    </location>
</feature>
<dbReference type="Proteomes" id="UP000183809">
    <property type="component" value="Unassembled WGS sequence"/>
</dbReference>
<dbReference type="OrthoDB" id="433474at2759"/>
<dbReference type="AlphaFoldDB" id="A0A1J9S083"/>
<dbReference type="PANTHER" id="PTHR23025">
    <property type="entry name" value="TRIACYLGLYCEROL LIPASE"/>
    <property type="match status" value="1"/>
</dbReference>
<dbReference type="PANTHER" id="PTHR23025:SF4">
    <property type="entry name" value="ALPHA_BETA HYDROLASE FOLD-3 DOMAIN-CONTAINING PROTEIN"/>
    <property type="match status" value="1"/>
</dbReference>
<protein>
    <submittedName>
        <fullName evidence="3">Alpha beta-hydrolase</fullName>
    </submittedName>
</protein>
<reference evidence="3 4" key="1">
    <citation type="submission" date="2016-10" db="EMBL/GenBank/DDBJ databases">
        <title>Proteomics and genomics reveal pathogen-plant mechanisms compatible with a hemibiotrophic lifestyle of Diplodia corticola.</title>
        <authorList>
            <person name="Fernandes I."/>
            <person name="De Jonge R."/>
            <person name="Van De Peer Y."/>
            <person name="Devreese B."/>
            <person name="Alves A."/>
            <person name="Esteves A.C."/>
        </authorList>
    </citation>
    <scope>NUCLEOTIDE SEQUENCE [LARGE SCALE GENOMIC DNA]</scope>
    <source>
        <strain evidence="3 4">CBS 112549</strain>
    </source>
</reference>
<gene>
    <name evidence="3" type="ORF">BKCO1_330006</name>
</gene>
<feature type="region of interest" description="Disordered" evidence="1">
    <location>
        <begin position="372"/>
        <end position="432"/>
    </location>
</feature>
<dbReference type="Pfam" id="PF07859">
    <property type="entry name" value="Abhydrolase_3"/>
    <property type="match status" value="1"/>
</dbReference>
<feature type="compositionally biased region" description="Basic residues" evidence="1">
    <location>
        <begin position="423"/>
        <end position="432"/>
    </location>
</feature>
<feature type="compositionally biased region" description="Polar residues" evidence="1">
    <location>
        <begin position="395"/>
        <end position="411"/>
    </location>
</feature>
<dbReference type="GO" id="GO:0004771">
    <property type="term" value="F:sterol ester esterase activity"/>
    <property type="evidence" value="ECO:0007669"/>
    <property type="project" value="TreeGrafter"/>
</dbReference>
<dbReference type="GO" id="GO:0005829">
    <property type="term" value="C:cytosol"/>
    <property type="evidence" value="ECO:0007669"/>
    <property type="project" value="TreeGrafter"/>
</dbReference>
<keyword evidence="4" id="KW-1185">Reference proteome</keyword>